<evidence type="ECO:0000313" key="6">
    <source>
        <dbReference type="Proteomes" id="UP000636891"/>
    </source>
</evidence>
<dbReference type="SMART" id="SM00354">
    <property type="entry name" value="HTH_LACI"/>
    <property type="match status" value="1"/>
</dbReference>
<keyword evidence="1" id="KW-0805">Transcription regulation</keyword>
<dbReference type="PANTHER" id="PTHR30146">
    <property type="entry name" value="LACI-RELATED TRANSCRIPTIONAL REPRESSOR"/>
    <property type="match status" value="1"/>
</dbReference>
<dbReference type="InterPro" id="IPR010982">
    <property type="entry name" value="Lambda_DNA-bd_dom_sf"/>
</dbReference>
<keyword evidence="2 5" id="KW-0238">DNA-binding</keyword>
<evidence type="ECO:0000256" key="3">
    <source>
        <dbReference type="ARBA" id="ARBA00023163"/>
    </source>
</evidence>
<protein>
    <submittedName>
        <fullName evidence="5">LacI family DNA-binding transcriptional regulator</fullName>
    </submittedName>
</protein>
<dbReference type="PANTHER" id="PTHR30146:SF109">
    <property type="entry name" value="HTH-TYPE TRANSCRIPTIONAL REGULATOR GALS"/>
    <property type="match status" value="1"/>
</dbReference>
<dbReference type="CDD" id="cd01392">
    <property type="entry name" value="HTH_LacI"/>
    <property type="match status" value="1"/>
</dbReference>
<evidence type="ECO:0000313" key="5">
    <source>
        <dbReference type="EMBL" id="MBC5617253.1"/>
    </source>
</evidence>
<feature type="domain" description="HTH lacI-type" evidence="4">
    <location>
        <begin position="6"/>
        <end position="60"/>
    </location>
</feature>
<reference evidence="5 6" key="1">
    <citation type="submission" date="2020-08" db="EMBL/GenBank/DDBJ databases">
        <title>Genome public.</title>
        <authorList>
            <person name="Liu C."/>
            <person name="Sun Q."/>
        </authorList>
    </citation>
    <scope>NUCLEOTIDE SEQUENCE [LARGE SCALE GENOMIC DNA]</scope>
    <source>
        <strain evidence="5 6">New-7</strain>
    </source>
</reference>
<sequence length="340" mass="37865">MKTKKISIYDIARKLGVSTSTVSRALQDNPAISVEMRDRIRKTAEEMGYKPNVFAVNLQRGSTRTIGVVVPMVSRNFFSVAIDGIEEAASQRGYDVMIYQSRNDPEREVRILNSFLHGKVDGVIASLASGAGDYTHYRALSRYGMPLVLFDRYAPGLDAGTVLLDDYKGAFDTVEHLIGQGYRRIYHYAGSQRVSIWKNRRTGYEDALRRHGIEPLSDWIAEGATTEEGGYKAMERLFAAGETLPEAVFFAGDYAALGAYRSLREHGLRVPDDMALAGFANEPFCELITPSFTSVEQFGYRMGSAAAQMLLDKLDGGPYMDIVIPPKLIVRESSQRKRTE</sequence>
<name>A0ABR7CNJ8_9BACT</name>
<dbReference type="Gene3D" id="1.10.260.40">
    <property type="entry name" value="lambda repressor-like DNA-binding domains"/>
    <property type="match status" value="1"/>
</dbReference>
<dbReference type="InterPro" id="IPR000843">
    <property type="entry name" value="HTH_LacI"/>
</dbReference>
<dbReference type="InterPro" id="IPR046335">
    <property type="entry name" value="LacI/GalR-like_sensor"/>
</dbReference>
<dbReference type="Gene3D" id="3.40.50.2300">
    <property type="match status" value="2"/>
</dbReference>
<dbReference type="CDD" id="cd06267">
    <property type="entry name" value="PBP1_LacI_sugar_binding-like"/>
    <property type="match status" value="1"/>
</dbReference>
<evidence type="ECO:0000259" key="4">
    <source>
        <dbReference type="PROSITE" id="PS50932"/>
    </source>
</evidence>
<proteinExistence type="predicted"/>
<accession>A0ABR7CNJ8</accession>
<comment type="caution">
    <text evidence="5">The sequence shown here is derived from an EMBL/GenBank/DDBJ whole genome shotgun (WGS) entry which is preliminary data.</text>
</comment>
<dbReference type="Pfam" id="PF00356">
    <property type="entry name" value="LacI"/>
    <property type="match status" value="1"/>
</dbReference>
<dbReference type="Pfam" id="PF13377">
    <property type="entry name" value="Peripla_BP_3"/>
    <property type="match status" value="1"/>
</dbReference>
<keyword evidence="6" id="KW-1185">Reference proteome</keyword>
<organism evidence="5 6">
    <name type="scientific">Alistipes hominis</name>
    <dbReference type="NCBI Taxonomy" id="2763015"/>
    <lineage>
        <taxon>Bacteria</taxon>
        <taxon>Pseudomonadati</taxon>
        <taxon>Bacteroidota</taxon>
        <taxon>Bacteroidia</taxon>
        <taxon>Bacteroidales</taxon>
        <taxon>Rikenellaceae</taxon>
        <taxon>Alistipes</taxon>
    </lineage>
</organism>
<dbReference type="InterPro" id="IPR028082">
    <property type="entry name" value="Peripla_BP_I"/>
</dbReference>
<dbReference type="GO" id="GO:0003677">
    <property type="term" value="F:DNA binding"/>
    <property type="evidence" value="ECO:0007669"/>
    <property type="project" value="UniProtKB-KW"/>
</dbReference>
<dbReference type="PROSITE" id="PS50932">
    <property type="entry name" value="HTH_LACI_2"/>
    <property type="match status" value="1"/>
</dbReference>
<dbReference type="Proteomes" id="UP000636891">
    <property type="component" value="Unassembled WGS sequence"/>
</dbReference>
<gene>
    <name evidence="5" type="ORF">H8S08_09535</name>
</gene>
<evidence type="ECO:0000256" key="1">
    <source>
        <dbReference type="ARBA" id="ARBA00023015"/>
    </source>
</evidence>
<dbReference type="SUPFAM" id="SSF47413">
    <property type="entry name" value="lambda repressor-like DNA-binding domains"/>
    <property type="match status" value="1"/>
</dbReference>
<dbReference type="EMBL" id="JACOOK010000005">
    <property type="protein sequence ID" value="MBC5617253.1"/>
    <property type="molecule type" value="Genomic_DNA"/>
</dbReference>
<dbReference type="SUPFAM" id="SSF53822">
    <property type="entry name" value="Periplasmic binding protein-like I"/>
    <property type="match status" value="1"/>
</dbReference>
<evidence type="ECO:0000256" key="2">
    <source>
        <dbReference type="ARBA" id="ARBA00023125"/>
    </source>
</evidence>
<keyword evidence="3" id="KW-0804">Transcription</keyword>